<dbReference type="EMBL" id="JACOPF010000001">
    <property type="protein sequence ID" value="MBC5688769.1"/>
    <property type="molecule type" value="Genomic_DNA"/>
</dbReference>
<comment type="caution">
    <text evidence="2">The sequence shown here is derived from an EMBL/GenBank/DDBJ whole genome shotgun (WGS) entry which is preliminary data.</text>
</comment>
<evidence type="ECO:0000313" key="2">
    <source>
        <dbReference type="EMBL" id="MBC5688769.1"/>
    </source>
</evidence>
<protein>
    <submittedName>
        <fullName evidence="2">Zinc ribbon domain-containing protein</fullName>
    </submittedName>
</protein>
<keyword evidence="3" id="KW-1185">Reference proteome</keyword>
<dbReference type="Proteomes" id="UP000652477">
    <property type="component" value="Unassembled WGS sequence"/>
</dbReference>
<feature type="domain" description="Putative zinc-ribbon" evidence="1">
    <location>
        <begin position="63"/>
        <end position="84"/>
    </location>
</feature>
<sequence>MADEEKTEIFHLKEEVEEELNQVYLELGKQYYEGGFEDPLPQLLPLFDRITRLKNQQADNRATCPNCKAKLEPGAVFCGSCGTKVG</sequence>
<organism evidence="2 3">
    <name type="scientific">Mediterraneibacter hominis</name>
    <dbReference type="NCBI Taxonomy" id="2763054"/>
    <lineage>
        <taxon>Bacteria</taxon>
        <taxon>Bacillati</taxon>
        <taxon>Bacillota</taxon>
        <taxon>Clostridia</taxon>
        <taxon>Lachnospirales</taxon>
        <taxon>Lachnospiraceae</taxon>
        <taxon>Mediterraneibacter</taxon>
    </lineage>
</organism>
<evidence type="ECO:0000259" key="1">
    <source>
        <dbReference type="Pfam" id="PF13248"/>
    </source>
</evidence>
<accession>A0A923RPQ2</accession>
<proteinExistence type="predicted"/>
<name>A0A923RPQ2_9FIRM</name>
<dbReference type="Pfam" id="PF13248">
    <property type="entry name" value="Zn_ribbon_3"/>
    <property type="match status" value="1"/>
</dbReference>
<dbReference type="AlphaFoldDB" id="A0A923RPQ2"/>
<gene>
    <name evidence="2" type="ORF">H8S37_07510</name>
</gene>
<dbReference type="InterPro" id="IPR059113">
    <property type="entry name" value="Znf_ribbon"/>
</dbReference>
<reference evidence="2" key="1">
    <citation type="submission" date="2020-08" db="EMBL/GenBank/DDBJ databases">
        <title>Genome public.</title>
        <authorList>
            <person name="Liu C."/>
            <person name="Sun Q."/>
        </authorList>
    </citation>
    <scope>NUCLEOTIDE SEQUENCE</scope>
    <source>
        <strain evidence="2">NSJ-55</strain>
    </source>
</reference>
<evidence type="ECO:0000313" key="3">
    <source>
        <dbReference type="Proteomes" id="UP000652477"/>
    </source>
</evidence>